<evidence type="ECO:0000256" key="4">
    <source>
        <dbReference type="ARBA" id="ARBA00023136"/>
    </source>
</evidence>
<evidence type="ECO:0000256" key="2">
    <source>
        <dbReference type="ARBA" id="ARBA00007937"/>
    </source>
</evidence>
<dbReference type="GO" id="GO:0031966">
    <property type="term" value="C:mitochondrial membrane"/>
    <property type="evidence" value="ECO:0007669"/>
    <property type="project" value="TreeGrafter"/>
</dbReference>
<dbReference type="PANTHER" id="PTHR12563:SF23">
    <property type="entry name" value="BCDNA.GH07066"/>
    <property type="match status" value="1"/>
</dbReference>
<name>E0VA08_PEDHC</name>
<dbReference type="CTD" id="8238833"/>
<dbReference type="GO" id="GO:0006631">
    <property type="term" value="P:fatty acid metabolic process"/>
    <property type="evidence" value="ECO:0007669"/>
    <property type="project" value="TreeGrafter"/>
</dbReference>
<dbReference type="PANTHER" id="PTHR12563">
    <property type="entry name" value="GLYCEROL-3-PHOSPHATE ACYLTRANSFERASE"/>
    <property type="match status" value="1"/>
</dbReference>
<dbReference type="EMBL" id="AAZO01000302">
    <property type="status" value="NOT_ANNOTATED_CDS"/>
    <property type="molecule type" value="Genomic_DNA"/>
</dbReference>
<reference evidence="9" key="3">
    <citation type="submission" date="2020-05" db="UniProtKB">
        <authorList>
            <consortium name="EnsemblMetazoa"/>
        </authorList>
    </citation>
    <scope>IDENTIFICATION</scope>
    <source>
        <strain evidence="9">USDA</strain>
    </source>
</reference>
<dbReference type="Pfam" id="PF01553">
    <property type="entry name" value="Acyltransferase"/>
    <property type="match status" value="1"/>
</dbReference>
<dbReference type="eggNOG" id="KOG3729">
    <property type="taxonomic scope" value="Eukaryota"/>
</dbReference>
<dbReference type="EMBL" id="DS235004">
    <property type="protein sequence ID" value="EEB10214.1"/>
    <property type="molecule type" value="Genomic_DNA"/>
</dbReference>
<protein>
    <submittedName>
        <fullName evidence="8 9">Glycerol-3-phosphate acyltransferase, putative</fullName>
        <ecNumber evidence="8">2.3.1.15</ecNumber>
    </submittedName>
</protein>
<keyword evidence="5 8" id="KW-0012">Acyltransferase</keyword>
<evidence type="ECO:0000313" key="9">
    <source>
        <dbReference type="EnsemblMetazoa" id="PHUM025090-PA"/>
    </source>
</evidence>
<dbReference type="KEGG" id="phu:Phum_PHUM025090"/>
<keyword evidence="4" id="KW-0472">Membrane</keyword>
<dbReference type="Proteomes" id="UP000009046">
    <property type="component" value="Unassembled WGS sequence"/>
</dbReference>
<dbReference type="InParanoid" id="E0VA08"/>
<dbReference type="OrthoDB" id="5962536at2759"/>
<dbReference type="EnsemblMetazoa" id="PHUM025090-RA">
    <property type="protein sequence ID" value="PHUM025090-PA"/>
    <property type="gene ID" value="PHUM025090"/>
</dbReference>
<dbReference type="GO" id="GO:0019432">
    <property type="term" value="P:triglyceride biosynthetic process"/>
    <property type="evidence" value="ECO:0007669"/>
    <property type="project" value="TreeGrafter"/>
</dbReference>
<dbReference type="GeneID" id="8238833"/>
<dbReference type="Pfam" id="PF19277">
    <property type="entry name" value="GPAT_C"/>
    <property type="match status" value="1"/>
</dbReference>
<evidence type="ECO:0000259" key="7">
    <source>
        <dbReference type="SMART" id="SM00563"/>
    </source>
</evidence>
<proteinExistence type="inferred from homology"/>
<comment type="subcellular location">
    <subcellularLocation>
        <location evidence="1">Membrane</location>
    </subcellularLocation>
</comment>
<dbReference type="OMA" id="AQQRYIC"/>
<dbReference type="SUPFAM" id="SSF69593">
    <property type="entry name" value="Glycerol-3-phosphate (1)-acyltransferase"/>
    <property type="match status" value="1"/>
</dbReference>
<dbReference type="EMBL" id="AAZO01000303">
    <property type="status" value="NOT_ANNOTATED_CDS"/>
    <property type="molecule type" value="Genomic_DNA"/>
</dbReference>
<dbReference type="InterPro" id="IPR022284">
    <property type="entry name" value="GPAT/DHAPAT"/>
</dbReference>
<reference evidence="8" key="1">
    <citation type="submission" date="2007-04" db="EMBL/GenBank/DDBJ databases">
        <title>Annotation of Pediculus humanus corporis strain USDA.</title>
        <authorList>
            <person name="Kirkness E."/>
            <person name="Hannick L."/>
            <person name="Hass B."/>
            <person name="Bruggner R."/>
            <person name="Lawson D."/>
            <person name="Bidwell S."/>
            <person name="Joardar V."/>
            <person name="Caler E."/>
            <person name="Walenz B."/>
            <person name="Inman J."/>
            <person name="Schobel S."/>
            <person name="Galinsky K."/>
            <person name="Amedeo P."/>
            <person name="Strausberg R."/>
        </authorList>
    </citation>
    <scope>NUCLEOTIDE SEQUENCE</scope>
    <source>
        <strain evidence="8">USDA</strain>
    </source>
</reference>
<comment type="similarity">
    <text evidence="2">Belongs to the GPAT/DAPAT family.</text>
</comment>
<dbReference type="AlphaFoldDB" id="E0VA08"/>
<dbReference type="STRING" id="121224.E0VA08"/>
<evidence type="ECO:0000256" key="6">
    <source>
        <dbReference type="SAM" id="MobiDB-lite"/>
    </source>
</evidence>
<gene>
    <name evidence="9" type="primary">8238833</name>
    <name evidence="8" type="ORF">Phum_PHUM025090</name>
</gene>
<dbReference type="GO" id="GO:0004366">
    <property type="term" value="F:glycerol-3-phosphate O-acyltransferase activity"/>
    <property type="evidence" value="ECO:0007669"/>
    <property type="project" value="UniProtKB-EC"/>
</dbReference>
<dbReference type="SMART" id="SM00563">
    <property type="entry name" value="PlsC"/>
    <property type="match status" value="1"/>
</dbReference>
<feature type="region of interest" description="Disordered" evidence="6">
    <location>
        <begin position="447"/>
        <end position="467"/>
    </location>
</feature>
<feature type="domain" description="Phospholipid/glycerol acyltransferase" evidence="7">
    <location>
        <begin position="247"/>
        <end position="379"/>
    </location>
</feature>
<keyword evidence="3 8" id="KW-0808">Transferase</keyword>
<sequence length="842" mass="96468">MAGVFEFVIFGLILYWFFNTRMVDVLTTRVQAMYTNWDQTPDSSSSKKISANTLRNYDPEVKRSKFKAFSSDDIFKVGLSLNAYFYSSRLAHYASKSLQVKNILKTETEKSSFFLIRTFCHIVHIWGFKKFEFPQVYDKVLSSVALKGAIGETTRDLYQNEYRSENNGNNNQKDKKSEEDVYNKIYKAQEARVKNILIIMRSTLSDLLLRITTWVVYKLFPRFLSSVCLHPSQLKMIQKAAKTNLPLIFVPLHRSHLDYILITFVLQNINVKSPLVAAGNNLRIPVFGWLLRGLGAFFIKRRIDPSAGKKDTLYRAVLHTYMTECLRAGHNIEFYIEGGRTRTGKPCMPKGGLLSVIVEAYMDGTVEDALLVPVSINYDKLVDGNFVNELLGQPKQMETFSAALSAMWTTLNSNYGSIRIDFNQPFSLKELVKSLQGKSGRMSLTDVFNSNDSDSSSSVSKKNGYQREKSFRSIPSTTSLYGTDVVDENSFKACAIMSTNSVAFLLLYKYRNGVSFNELVESFGELRKQFNSDNRDVGFSGENENVVEHAIELLGSSLVKREKRGKTDNNESETVDEYIIPEVDLPNVIGLSYYSNTVVSHFVVEGVVATSICSALKFESENEYWVQKDDIVKNALDLCDVLQYEFIFTKPCESLEYAINETIDKFKFMEIITTKETGKLGYESWNSWGAKNFEDTDNDDDYFHQYHPSVTYTVNYKNNEEEKLELFHTILRPLVDAYLATAKCLNILIEKEMTESEFVREVLNEIKTQLQHDGYCSYGESSSNELVKNALKLFKKWGVVEMYSRDSIKLVYLNDVYTNDDELQPIINRISHFKFFKEVVTE</sequence>
<evidence type="ECO:0000313" key="8">
    <source>
        <dbReference type="EMBL" id="EEB10214.1"/>
    </source>
</evidence>
<dbReference type="CDD" id="cd07993">
    <property type="entry name" value="LPLAT_DHAPAT-like"/>
    <property type="match status" value="1"/>
</dbReference>
<dbReference type="InterPro" id="IPR041728">
    <property type="entry name" value="GPAT/DHAPAT_LPLAT"/>
</dbReference>
<dbReference type="RefSeq" id="XP_002422952.1">
    <property type="nucleotide sequence ID" value="XM_002422907.1"/>
</dbReference>
<dbReference type="VEuPathDB" id="VectorBase:PHUM025090"/>
<reference evidence="8" key="2">
    <citation type="submission" date="2007-04" db="EMBL/GenBank/DDBJ databases">
        <title>The genome of the human body louse.</title>
        <authorList>
            <consortium name="The Human Body Louse Genome Consortium"/>
            <person name="Kirkness E."/>
            <person name="Walenz B."/>
            <person name="Hass B."/>
            <person name="Bruggner R."/>
            <person name="Strausberg R."/>
        </authorList>
    </citation>
    <scope>NUCLEOTIDE SEQUENCE</scope>
    <source>
        <strain evidence="8">USDA</strain>
    </source>
</reference>
<dbReference type="EMBL" id="AAZO01000301">
    <property type="status" value="NOT_ANNOTATED_CDS"/>
    <property type="molecule type" value="Genomic_DNA"/>
</dbReference>
<organism>
    <name type="scientific">Pediculus humanus subsp. corporis</name>
    <name type="common">Body louse</name>
    <dbReference type="NCBI Taxonomy" id="121224"/>
    <lineage>
        <taxon>Eukaryota</taxon>
        <taxon>Metazoa</taxon>
        <taxon>Ecdysozoa</taxon>
        <taxon>Arthropoda</taxon>
        <taxon>Hexapoda</taxon>
        <taxon>Insecta</taxon>
        <taxon>Pterygota</taxon>
        <taxon>Neoptera</taxon>
        <taxon>Paraneoptera</taxon>
        <taxon>Psocodea</taxon>
        <taxon>Troctomorpha</taxon>
        <taxon>Phthiraptera</taxon>
        <taxon>Anoplura</taxon>
        <taxon>Pediculidae</taxon>
        <taxon>Pediculus</taxon>
    </lineage>
</organism>
<dbReference type="GO" id="GO:0006072">
    <property type="term" value="P:glycerol-3-phosphate metabolic process"/>
    <property type="evidence" value="ECO:0007669"/>
    <property type="project" value="TreeGrafter"/>
</dbReference>
<dbReference type="FunCoup" id="E0VA08">
    <property type="interactions" value="673"/>
</dbReference>
<dbReference type="GO" id="GO:0008654">
    <property type="term" value="P:phospholipid biosynthetic process"/>
    <property type="evidence" value="ECO:0007669"/>
    <property type="project" value="TreeGrafter"/>
</dbReference>
<keyword evidence="10" id="KW-1185">Reference proteome</keyword>
<dbReference type="HOGENOM" id="CLU_016910_1_0_1"/>
<evidence type="ECO:0000313" key="10">
    <source>
        <dbReference type="Proteomes" id="UP000009046"/>
    </source>
</evidence>
<evidence type="ECO:0000256" key="1">
    <source>
        <dbReference type="ARBA" id="ARBA00004370"/>
    </source>
</evidence>
<evidence type="ECO:0000256" key="3">
    <source>
        <dbReference type="ARBA" id="ARBA00022679"/>
    </source>
</evidence>
<evidence type="ECO:0000256" key="5">
    <source>
        <dbReference type="ARBA" id="ARBA00023315"/>
    </source>
</evidence>
<feature type="compositionally biased region" description="Low complexity" evidence="6">
    <location>
        <begin position="447"/>
        <end position="463"/>
    </location>
</feature>
<dbReference type="InterPro" id="IPR045520">
    <property type="entry name" value="GPAT/DHAPAT_C"/>
</dbReference>
<dbReference type="EC" id="2.3.1.15" evidence="8"/>
<dbReference type="InterPro" id="IPR002123">
    <property type="entry name" value="Plipid/glycerol_acylTrfase"/>
</dbReference>
<accession>E0VA08</accession>